<proteinExistence type="predicted"/>
<dbReference type="EMBL" id="GGEC01091037">
    <property type="protein sequence ID" value="MBX71521.1"/>
    <property type="molecule type" value="Transcribed_RNA"/>
</dbReference>
<dbReference type="AlphaFoldDB" id="A0A2P2QX92"/>
<evidence type="ECO:0000313" key="1">
    <source>
        <dbReference type="EMBL" id="MBX71521.1"/>
    </source>
</evidence>
<organism evidence="1">
    <name type="scientific">Rhizophora mucronata</name>
    <name type="common">Asiatic mangrove</name>
    <dbReference type="NCBI Taxonomy" id="61149"/>
    <lineage>
        <taxon>Eukaryota</taxon>
        <taxon>Viridiplantae</taxon>
        <taxon>Streptophyta</taxon>
        <taxon>Embryophyta</taxon>
        <taxon>Tracheophyta</taxon>
        <taxon>Spermatophyta</taxon>
        <taxon>Magnoliopsida</taxon>
        <taxon>eudicotyledons</taxon>
        <taxon>Gunneridae</taxon>
        <taxon>Pentapetalae</taxon>
        <taxon>rosids</taxon>
        <taxon>fabids</taxon>
        <taxon>Malpighiales</taxon>
        <taxon>Rhizophoraceae</taxon>
        <taxon>Rhizophora</taxon>
    </lineage>
</organism>
<protein>
    <submittedName>
        <fullName evidence="1">Uncharacterized protein</fullName>
    </submittedName>
</protein>
<accession>A0A2P2QX92</accession>
<reference evidence="1" key="1">
    <citation type="submission" date="2018-02" db="EMBL/GenBank/DDBJ databases">
        <title>Rhizophora mucronata_Transcriptome.</title>
        <authorList>
            <person name="Meera S.P."/>
            <person name="Sreeshan A."/>
            <person name="Augustine A."/>
        </authorList>
    </citation>
    <scope>NUCLEOTIDE SEQUENCE</scope>
    <source>
        <tissue evidence="1">Leaf</tissue>
    </source>
</reference>
<sequence length="60" mass="7062">MIIFSFELHFELFEIWCMETETASTYILHDIISLLMCELLGRNLLRSLPVLCCNSNFPYS</sequence>
<name>A0A2P2QX92_RHIMU</name>